<comment type="caution">
    <text evidence="3">The sequence shown here is derived from an EMBL/GenBank/DDBJ whole genome shotgun (WGS) entry which is preliminary data.</text>
</comment>
<dbReference type="PANTHER" id="PTHR22946:SF12">
    <property type="entry name" value="CONIDIAL PIGMENT BIOSYNTHESIS PROTEIN AYG1 (AFU_ORTHOLOGUE AFUA_2G17550)"/>
    <property type="match status" value="1"/>
</dbReference>
<dbReference type="Pfam" id="PF06500">
    <property type="entry name" value="FrsA-like"/>
    <property type="match status" value="1"/>
</dbReference>
<dbReference type="GO" id="GO:0016787">
    <property type="term" value="F:hydrolase activity"/>
    <property type="evidence" value="ECO:0007669"/>
    <property type="project" value="UniProtKB-KW"/>
</dbReference>
<dbReference type="InterPro" id="IPR050261">
    <property type="entry name" value="FrsA_esterase"/>
</dbReference>
<evidence type="ECO:0000313" key="4">
    <source>
        <dbReference type="Proteomes" id="UP000490386"/>
    </source>
</evidence>
<dbReference type="PANTHER" id="PTHR22946">
    <property type="entry name" value="DIENELACTONE HYDROLASE DOMAIN-CONTAINING PROTEIN-RELATED"/>
    <property type="match status" value="1"/>
</dbReference>
<reference evidence="3 4" key="1">
    <citation type="submission" date="2019-09" db="EMBL/GenBank/DDBJ databases">
        <title>Phylogeny of genus Pseudoclavibacter and closely related genus.</title>
        <authorList>
            <person name="Li Y."/>
        </authorList>
    </citation>
    <scope>NUCLEOTIDE SEQUENCE [LARGE SCALE GENOMIC DNA]</scope>
    <source>
        <strain evidence="3 4">THG-MD12</strain>
    </source>
</reference>
<organism evidence="3 4">
    <name type="scientific">Pseudoclavibacter terrae</name>
    <dbReference type="NCBI Taxonomy" id="1530195"/>
    <lineage>
        <taxon>Bacteria</taxon>
        <taxon>Bacillati</taxon>
        <taxon>Actinomycetota</taxon>
        <taxon>Actinomycetes</taxon>
        <taxon>Micrococcales</taxon>
        <taxon>Microbacteriaceae</taxon>
        <taxon>Pseudoclavibacter</taxon>
    </lineage>
</organism>
<comment type="similarity">
    <text evidence="1">Belongs to the AB hydrolase superfamily.</text>
</comment>
<sequence length="433" mass="46313">MSHHPALSRPLFHDADQNFDAKIVLGSVGAGAGDLGEIFATLAAVEDGKRESWVRAWFARAQATQQLAQVSESSGRAATAAAQWLRASAYYGHALNAIAAIGDTDGYANAFAMHRAAWDRFASLRRVPLEGCSIRYGKGAIPGFLQRPDVPPRDGLSPLLVLVNGSDGTLTDLYATIGAAAAARGYAVLYFDGPGQQSQLVAGSHFRPDFEAVLTPVIDHALGLPGVDGSRVAVYGVSQAGYWVPRALAFEHRVAAAIVDPGVTDVSTSWVGHLPSPLRHELEKGDSKHFDQYMKLGLGHSAAERAVWNFRARPYASTGYFAVYREVGKYRLNPELAASITTPLLITAPENEQFWPGQSDELAGLVPDAELVRFTAVNGADSHCEPLARTAVNEVLLDWLDARLDARAAARGDAGFGTPEVTREAVATESALR</sequence>
<keyword evidence="4" id="KW-1185">Reference proteome</keyword>
<dbReference type="Gene3D" id="1.20.1440.110">
    <property type="entry name" value="acylaminoacyl peptidase"/>
    <property type="match status" value="1"/>
</dbReference>
<dbReference type="InterPro" id="IPR029058">
    <property type="entry name" value="AB_hydrolase_fold"/>
</dbReference>
<evidence type="ECO:0000313" key="3">
    <source>
        <dbReference type="EMBL" id="KAB1638252.1"/>
    </source>
</evidence>
<dbReference type="SUPFAM" id="SSF53474">
    <property type="entry name" value="alpha/beta-Hydrolases"/>
    <property type="match status" value="1"/>
</dbReference>
<accession>A0A7J5B2M1</accession>
<name>A0A7J5B2M1_9MICO</name>
<evidence type="ECO:0000256" key="2">
    <source>
        <dbReference type="ARBA" id="ARBA00022801"/>
    </source>
</evidence>
<dbReference type="RefSeq" id="WP_151423339.1">
    <property type="nucleotide sequence ID" value="NZ_WBJX01000002.1"/>
</dbReference>
<dbReference type="EMBL" id="WBJX01000002">
    <property type="protein sequence ID" value="KAB1638252.1"/>
    <property type="molecule type" value="Genomic_DNA"/>
</dbReference>
<keyword evidence="2 3" id="KW-0378">Hydrolase</keyword>
<gene>
    <name evidence="3" type="ORF">F8O03_07585</name>
</gene>
<proteinExistence type="inferred from homology"/>
<dbReference type="OrthoDB" id="9765647at2"/>
<evidence type="ECO:0000256" key="1">
    <source>
        <dbReference type="ARBA" id="ARBA00008645"/>
    </source>
</evidence>
<protein>
    <submittedName>
        <fullName evidence="3">Alpha/beta hydrolase</fullName>
    </submittedName>
</protein>
<dbReference type="Proteomes" id="UP000490386">
    <property type="component" value="Unassembled WGS sequence"/>
</dbReference>
<dbReference type="InterPro" id="IPR010520">
    <property type="entry name" value="FrsA-like"/>
</dbReference>
<dbReference type="Gene3D" id="3.40.50.1820">
    <property type="entry name" value="alpha/beta hydrolase"/>
    <property type="match status" value="1"/>
</dbReference>
<dbReference type="AlphaFoldDB" id="A0A7J5B2M1"/>